<comment type="similarity">
    <text evidence="2">Belongs to the SNU66/SART1 family.</text>
</comment>
<evidence type="ECO:0000256" key="1">
    <source>
        <dbReference type="ARBA" id="ARBA00004123"/>
    </source>
</evidence>
<feature type="compositionally biased region" description="Polar residues" evidence="4">
    <location>
        <begin position="655"/>
        <end position="665"/>
    </location>
</feature>
<evidence type="ECO:0000313" key="5">
    <source>
        <dbReference type="Proteomes" id="UP000515146"/>
    </source>
</evidence>
<gene>
    <name evidence="6" type="primary">LOC113791074</name>
</gene>
<feature type="compositionally biased region" description="Acidic residues" evidence="4">
    <location>
        <begin position="470"/>
        <end position="480"/>
    </location>
</feature>
<sequence length="711" mass="81771">MSDPNEVFVKTENIKEKLEREKILERLETQREKRKLLEKYRKVKSLAHDDDDNRNESDEEDAAEWYQRTKHQHKEQKSKVKNDHEMPSPSKRTKTIDKRYTSSDLKGLAIGHKSDSIKEGQAVVLTLRDKDVLDEQEDVLENVNIVDDERAAKNVDNKQKRPEYRPYDDDEFEMEEFGNFNNNKKQSLLGKYDEEIEGQKNEMFRIGTTINTGNNQLGSFKTNADISTTTNSNGKISLNWNDLKIANEYYTPEEMAVKFKKPSKKKSSKNLRQKHLATNQQANVISNVELVEPPRSKRSRRTNSTNVDSTNEKKKIELNIDSIVDNDDDDLIGPDEDLSGIVIDDEAENELQSVLHKARKIKLKEKISDQALAIAKIVETVKREMKPEEDETTNESSMDIDYYHTNDGDKIILNATAEFCRNLGEYSGAQMEISNHRTMIDDDDDDNDGDEKPAVIIPEKSVNSTVNNLDNDDDEEEEDDFKFPNNWNEVDMKTEDTGNTSDEDDDNKIYDDDDEHSKIKRNQPILEEEPDISKGVGGALKLAMTKGYLDKETAKSFGATCATSIIQAQSYTIEEKFYEDDRIGRRDRYSGSMQEFREKEGYHPDFKLDYVDEKGRMMNQKEAFRYLSHKFHGKGPGKNKIDKRMKKMEQESKLRQMSSTDTPLNTVKLLQDKQKELQKPYIVLSGGGQHHHHHKSSASTSSSSSAQISKK</sequence>
<dbReference type="InParanoid" id="A0A6P6XTC1"/>
<feature type="region of interest" description="Disordered" evidence="4">
    <location>
        <begin position="678"/>
        <end position="711"/>
    </location>
</feature>
<dbReference type="GO" id="GO:0045292">
    <property type="term" value="P:mRNA cis splicing, via spliceosome"/>
    <property type="evidence" value="ECO:0007669"/>
    <property type="project" value="TreeGrafter"/>
</dbReference>
<feature type="compositionally biased region" description="Basic and acidic residues" evidence="4">
    <location>
        <begin position="639"/>
        <end position="654"/>
    </location>
</feature>
<dbReference type="PANTHER" id="PTHR14152">
    <property type="entry name" value="SQUAMOUS CELL CARCINOMA ANTIGEN RECOGNISED BY CYTOTOXIC T LYMPHOCYTES"/>
    <property type="match status" value="1"/>
</dbReference>
<accession>A0A6P6XTC1</accession>
<keyword evidence="5" id="KW-1185">Reference proteome</keyword>
<name>A0A6P6XTC1_DERPT</name>
<dbReference type="Pfam" id="PF03343">
    <property type="entry name" value="SART-1"/>
    <property type="match status" value="1"/>
</dbReference>
<feature type="region of interest" description="Disordered" evidence="4">
    <location>
        <begin position="259"/>
        <end position="279"/>
    </location>
</feature>
<dbReference type="FunCoup" id="A0A6P6XTC1">
    <property type="interactions" value="1590"/>
</dbReference>
<feature type="compositionally biased region" description="Acidic residues" evidence="4">
    <location>
        <begin position="501"/>
        <end position="514"/>
    </location>
</feature>
<feature type="compositionally biased region" description="Basic and acidic residues" evidence="4">
    <location>
        <begin position="75"/>
        <end position="86"/>
    </location>
</feature>
<evidence type="ECO:0000313" key="6">
    <source>
        <dbReference type="RefSeq" id="XP_027196600.1"/>
    </source>
</evidence>
<dbReference type="InterPro" id="IPR005011">
    <property type="entry name" value="SNU66/SART1"/>
</dbReference>
<feature type="compositionally biased region" description="Basic residues" evidence="4">
    <location>
        <begin position="259"/>
        <end position="275"/>
    </location>
</feature>
<evidence type="ECO:0000256" key="4">
    <source>
        <dbReference type="SAM" id="MobiDB-lite"/>
    </source>
</evidence>
<dbReference type="Proteomes" id="UP000515146">
    <property type="component" value="Unplaced"/>
</dbReference>
<dbReference type="GO" id="GO:0046540">
    <property type="term" value="C:U4/U6 x U5 tri-snRNP complex"/>
    <property type="evidence" value="ECO:0007669"/>
    <property type="project" value="TreeGrafter"/>
</dbReference>
<dbReference type="OMA" id="KRRDYTG"/>
<dbReference type="RefSeq" id="XP_027196600.1">
    <property type="nucleotide sequence ID" value="XM_027340799.1"/>
</dbReference>
<feature type="region of interest" description="Disordered" evidence="4">
    <location>
        <begin position="38"/>
        <end position="100"/>
    </location>
</feature>
<keyword evidence="3" id="KW-0539">Nucleus</keyword>
<evidence type="ECO:0000256" key="3">
    <source>
        <dbReference type="ARBA" id="ARBA00023242"/>
    </source>
</evidence>
<dbReference type="GO" id="GO:0000481">
    <property type="term" value="P:maturation of 5S rRNA"/>
    <property type="evidence" value="ECO:0007669"/>
    <property type="project" value="TreeGrafter"/>
</dbReference>
<feature type="compositionally biased region" description="Low complexity" evidence="4">
    <location>
        <begin position="697"/>
        <end position="711"/>
    </location>
</feature>
<dbReference type="GeneID" id="113791074"/>
<feature type="region of interest" description="Disordered" evidence="4">
    <location>
        <begin position="438"/>
        <end position="516"/>
    </location>
</feature>
<feature type="compositionally biased region" description="Acidic residues" evidence="4">
    <location>
        <begin position="49"/>
        <end position="63"/>
    </location>
</feature>
<evidence type="ECO:0000256" key="2">
    <source>
        <dbReference type="ARBA" id="ARBA00006076"/>
    </source>
</evidence>
<feature type="region of interest" description="Disordered" evidence="4">
    <location>
        <begin position="630"/>
        <end position="665"/>
    </location>
</feature>
<dbReference type="PANTHER" id="PTHR14152:SF5">
    <property type="entry name" value="U4_U6.U5 TRI-SNRNP-ASSOCIATED PROTEIN 1"/>
    <property type="match status" value="1"/>
</dbReference>
<reference evidence="6" key="1">
    <citation type="submission" date="2025-08" db="UniProtKB">
        <authorList>
            <consortium name="RefSeq"/>
        </authorList>
    </citation>
    <scope>IDENTIFICATION</scope>
    <source>
        <strain evidence="6">Airmid</strain>
    </source>
</reference>
<dbReference type="KEGG" id="dpte:113791074"/>
<proteinExistence type="inferred from homology"/>
<dbReference type="OrthoDB" id="5583at2759"/>
<comment type="subcellular location">
    <subcellularLocation>
        <location evidence="1">Nucleus</location>
    </subcellularLocation>
</comment>
<dbReference type="AlphaFoldDB" id="A0A6P6XTC1"/>
<organism evidence="5 6">
    <name type="scientific">Dermatophagoides pteronyssinus</name>
    <name type="common">European house dust mite</name>
    <dbReference type="NCBI Taxonomy" id="6956"/>
    <lineage>
        <taxon>Eukaryota</taxon>
        <taxon>Metazoa</taxon>
        <taxon>Ecdysozoa</taxon>
        <taxon>Arthropoda</taxon>
        <taxon>Chelicerata</taxon>
        <taxon>Arachnida</taxon>
        <taxon>Acari</taxon>
        <taxon>Acariformes</taxon>
        <taxon>Sarcoptiformes</taxon>
        <taxon>Astigmata</taxon>
        <taxon>Psoroptidia</taxon>
        <taxon>Analgoidea</taxon>
        <taxon>Pyroglyphidae</taxon>
        <taxon>Dermatophagoidinae</taxon>
        <taxon>Dermatophagoides</taxon>
    </lineage>
</organism>
<protein>
    <submittedName>
        <fullName evidence="6">U4/U6.U5 tri-snRNP-associated protein 1-like</fullName>
    </submittedName>
</protein>